<evidence type="ECO:0000313" key="2">
    <source>
        <dbReference type="Proteomes" id="UP001341840"/>
    </source>
</evidence>
<reference evidence="1 2" key="1">
    <citation type="journal article" date="2023" name="Plants (Basel)">
        <title>Bridging the Gap: Combining Genomics and Transcriptomics Approaches to Understand Stylosanthes scabra, an Orphan Legume from the Brazilian Caatinga.</title>
        <authorList>
            <person name="Ferreira-Neto J.R.C."/>
            <person name="da Silva M.D."/>
            <person name="Binneck E."/>
            <person name="de Melo N.F."/>
            <person name="da Silva R.H."/>
            <person name="de Melo A.L.T.M."/>
            <person name="Pandolfi V."/>
            <person name="Bustamante F.O."/>
            <person name="Brasileiro-Vidal A.C."/>
            <person name="Benko-Iseppon A.M."/>
        </authorList>
    </citation>
    <scope>NUCLEOTIDE SEQUENCE [LARGE SCALE GENOMIC DNA]</scope>
    <source>
        <tissue evidence="1">Leaves</tissue>
    </source>
</reference>
<dbReference type="Proteomes" id="UP001341840">
    <property type="component" value="Unassembled WGS sequence"/>
</dbReference>
<proteinExistence type="predicted"/>
<protein>
    <submittedName>
        <fullName evidence="1">Uncharacterized protein</fullName>
    </submittedName>
</protein>
<dbReference type="EMBL" id="JASCZI010002473">
    <property type="protein sequence ID" value="MED6116227.1"/>
    <property type="molecule type" value="Genomic_DNA"/>
</dbReference>
<gene>
    <name evidence="1" type="ORF">PIB30_098090</name>
</gene>
<accession>A0ABU6QX89</accession>
<comment type="caution">
    <text evidence="1">The sequence shown here is derived from an EMBL/GenBank/DDBJ whole genome shotgun (WGS) entry which is preliminary data.</text>
</comment>
<organism evidence="1 2">
    <name type="scientific">Stylosanthes scabra</name>
    <dbReference type="NCBI Taxonomy" id="79078"/>
    <lineage>
        <taxon>Eukaryota</taxon>
        <taxon>Viridiplantae</taxon>
        <taxon>Streptophyta</taxon>
        <taxon>Embryophyta</taxon>
        <taxon>Tracheophyta</taxon>
        <taxon>Spermatophyta</taxon>
        <taxon>Magnoliopsida</taxon>
        <taxon>eudicotyledons</taxon>
        <taxon>Gunneridae</taxon>
        <taxon>Pentapetalae</taxon>
        <taxon>rosids</taxon>
        <taxon>fabids</taxon>
        <taxon>Fabales</taxon>
        <taxon>Fabaceae</taxon>
        <taxon>Papilionoideae</taxon>
        <taxon>50 kb inversion clade</taxon>
        <taxon>dalbergioids sensu lato</taxon>
        <taxon>Dalbergieae</taxon>
        <taxon>Pterocarpus clade</taxon>
        <taxon>Stylosanthes</taxon>
    </lineage>
</organism>
<name>A0ABU6QX89_9FABA</name>
<keyword evidence="2" id="KW-1185">Reference proteome</keyword>
<sequence length="80" mass="8848">MGGGGVTIHHYLPAAITFVPELRLTHHLRLHEACSILFDSIPLGRSPLMVNVQVVLVPRIGLSRWCTWILNGAKNIACEH</sequence>
<evidence type="ECO:0000313" key="1">
    <source>
        <dbReference type="EMBL" id="MED6116227.1"/>
    </source>
</evidence>